<reference evidence="3 4" key="1">
    <citation type="journal article" date="2015" name="Fungal Genet. Biol.">
        <title>Evolution of novel wood decay mechanisms in Agaricales revealed by the genome sequences of Fistulina hepatica and Cylindrobasidium torrendii.</title>
        <authorList>
            <person name="Floudas D."/>
            <person name="Held B.W."/>
            <person name="Riley R."/>
            <person name="Nagy L.G."/>
            <person name="Koehler G."/>
            <person name="Ransdell A.S."/>
            <person name="Younus H."/>
            <person name="Chow J."/>
            <person name="Chiniquy J."/>
            <person name="Lipzen A."/>
            <person name="Tritt A."/>
            <person name="Sun H."/>
            <person name="Haridas S."/>
            <person name="LaButti K."/>
            <person name="Ohm R.A."/>
            <person name="Kues U."/>
            <person name="Blanchette R.A."/>
            <person name="Grigoriev I.V."/>
            <person name="Minto R.E."/>
            <person name="Hibbett D.S."/>
        </authorList>
    </citation>
    <scope>NUCLEOTIDE SEQUENCE [LARGE SCALE GENOMIC DNA]</scope>
    <source>
        <strain evidence="3 4">FP15055 ss-10</strain>
    </source>
</reference>
<feature type="domain" description="DUF7918" evidence="2">
    <location>
        <begin position="18"/>
        <end position="219"/>
    </location>
</feature>
<evidence type="ECO:0000259" key="2">
    <source>
        <dbReference type="Pfam" id="PF25534"/>
    </source>
</evidence>
<dbReference type="EMBL" id="KN880471">
    <property type="protein sequence ID" value="KIY70214.1"/>
    <property type="molecule type" value="Genomic_DNA"/>
</dbReference>
<sequence>MLYCSSSQPVTTMVLHNGISARVIVDNTDLPEYDTEYDAGTNKISCWIPSESGKAFQVELTHHTQEYDTAAFFYVDGIGIMGIFNKKDSNISNLKCTGVRVAQTSECPLLFSPTNLTDNDEVLDKTVSKEMGEIRVEYHRLESTDPHEFEVAPGIEDASALEMAIHEKKKPVAHHAGLGEKKDVPSAQHYSANVGDHILTVVFRYRPISYLQANGIVPRPTSTQSSSDLPTSSRKRKSPDELEVIEISDTEDEDIGSTQDPIDDMEDEEDDEEIHQAKIARMEVSLVYLVHRSTPKLITLRLTLE</sequence>
<dbReference type="STRING" id="1314674.A0A0D7BJE9"/>
<dbReference type="InterPro" id="IPR057678">
    <property type="entry name" value="DUF7918"/>
</dbReference>
<dbReference type="AlphaFoldDB" id="A0A0D7BJE9"/>
<dbReference type="Proteomes" id="UP000054007">
    <property type="component" value="Unassembled WGS sequence"/>
</dbReference>
<dbReference type="PANTHER" id="PTHR36223:SF1">
    <property type="entry name" value="TRANSCRIPTION ELONGATION FACTOR EAF N-TERMINAL DOMAIN-CONTAINING PROTEIN"/>
    <property type="match status" value="1"/>
</dbReference>
<evidence type="ECO:0000313" key="3">
    <source>
        <dbReference type="EMBL" id="KIY70214.1"/>
    </source>
</evidence>
<proteinExistence type="predicted"/>
<name>A0A0D7BJE9_9AGAR</name>
<organism evidence="3 4">
    <name type="scientific">Cylindrobasidium torrendii FP15055 ss-10</name>
    <dbReference type="NCBI Taxonomy" id="1314674"/>
    <lineage>
        <taxon>Eukaryota</taxon>
        <taxon>Fungi</taxon>
        <taxon>Dikarya</taxon>
        <taxon>Basidiomycota</taxon>
        <taxon>Agaricomycotina</taxon>
        <taxon>Agaricomycetes</taxon>
        <taxon>Agaricomycetidae</taxon>
        <taxon>Agaricales</taxon>
        <taxon>Marasmiineae</taxon>
        <taxon>Physalacriaceae</taxon>
        <taxon>Cylindrobasidium</taxon>
    </lineage>
</organism>
<evidence type="ECO:0000256" key="1">
    <source>
        <dbReference type="SAM" id="MobiDB-lite"/>
    </source>
</evidence>
<feature type="compositionally biased region" description="Low complexity" evidence="1">
    <location>
        <begin position="221"/>
        <end position="232"/>
    </location>
</feature>
<feature type="compositionally biased region" description="Acidic residues" evidence="1">
    <location>
        <begin position="241"/>
        <end position="273"/>
    </location>
</feature>
<accession>A0A0D7BJE9</accession>
<dbReference type="Pfam" id="PF25534">
    <property type="entry name" value="DUF7918"/>
    <property type="match status" value="1"/>
</dbReference>
<gene>
    <name evidence="3" type="ORF">CYLTODRAFT_198067</name>
</gene>
<feature type="region of interest" description="Disordered" evidence="1">
    <location>
        <begin position="216"/>
        <end position="273"/>
    </location>
</feature>
<keyword evidence="4" id="KW-1185">Reference proteome</keyword>
<dbReference type="OrthoDB" id="3364132at2759"/>
<dbReference type="PANTHER" id="PTHR36223">
    <property type="entry name" value="BETA-LACTAMASE-TYPE TRANSPEPTIDASE FOLD DOMAIN CONTAINING PROTEIN"/>
    <property type="match status" value="1"/>
</dbReference>
<evidence type="ECO:0000313" key="4">
    <source>
        <dbReference type="Proteomes" id="UP000054007"/>
    </source>
</evidence>
<protein>
    <recommendedName>
        <fullName evidence="2">DUF7918 domain-containing protein</fullName>
    </recommendedName>
</protein>